<dbReference type="Proteomes" id="UP000011885">
    <property type="component" value="Unassembled WGS sequence"/>
</dbReference>
<organism evidence="2 3">
    <name type="scientific">Rhodopirellula sallentina SM41</name>
    <dbReference type="NCBI Taxonomy" id="1263870"/>
    <lineage>
        <taxon>Bacteria</taxon>
        <taxon>Pseudomonadati</taxon>
        <taxon>Planctomycetota</taxon>
        <taxon>Planctomycetia</taxon>
        <taxon>Pirellulales</taxon>
        <taxon>Pirellulaceae</taxon>
        <taxon>Rhodopirellula</taxon>
    </lineage>
</organism>
<gene>
    <name evidence="2" type="ORF">RSSM_02227</name>
</gene>
<name>M5U4G4_9BACT</name>
<keyword evidence="3" id="KW-1185">Reference proteome</keyword>
<reference evidence="2 3" key="1">
    <citation type="journal article" date="2013" name="Mar. Genomics">
        <title>Expression of sulfatases in Rhodopirellula baltica and the diversity of sulfatases in the genus Rhodopirellula.</title>
        <authorList>
            <person name="Wegner C.E."/>
            <person name="Richter-Heitmann T."/>
            <person name="Klindworth A."/>
            <person name="Klockow C."/>
            <person name="Richter M."/>
            <person name="Achstetter T."/>
            <person name="Glockner F.O."/>
            <person name="Harder J."/>
        </authorList>
    </citation>
    <scope>NUCLEOTIDE SEQUENCE [LARGE SCALE GENOMIC DNA]</scope>
    <source>
        <strain evidence="2 3">SM41</strain>
    </source>
</reference>
<accession>M5U4G4</accession>
<dbReference type="PATRIC" id="fig|1263870.3.peg.2371"/>
<proteinExistence type="predicted"/>
<feature type="compositionally biased region" description="Low complexity" evidence="1">
    <location>
        <begin position="67"/>
        <end position="84"/>
    </location>
</feature>
<evidence type="ECO:0000256" key="1">
    <source>
        <dbReference type="SAM" id="MobiDB-lite"/>
    </source>
</evidence>
<evidence type="ECO:0000313" key="2">
    <source>
        <dbReference type="EMBL" id="EMI56347.1"/>
    </source>
</evidence>
<feature type="region of interest" description="Disordered" evidence="1">
    <location>
        <begin position="96"/>
        <end position="145"/>
    </location>
</feature>
<protein>
    <submittedName>
        <fullName evidence="2">Uncharacterized protein</fullName>
    </submittedName>
</protein>
<sequence>MKKRGSEITASLQRLPLDGGSCCLDVAKRRSLRLLRGMMVGCVVWSVVGGLSGRASAQESELEAASEVESPSSPPSYSKPHLPSDQIAGFYRSLAERKKPGTGNTDDGLEVPMDAPEGAGDGVAGEHDGESEDAQADSSAKHDATPAEIQQWIDQLGSVEFAAREQATAKLRDAGKRALALLEEASREHPDLEVRTRAADVSKGITGGETAGRIDAFLAGDDVELDGWEVFQSIMGDGVRIRELYVDFLMRHGEVAASLDVTSKAREAAFQKTIVDVQRGMFVEQRSPTEADLIALMLLANDHDMPITRVEENAIFTVLRRDATAKLLSDSQLSGAFRAMLGGWISREDVVNRQEMLWFALSWDLTETLPLALVTLEKATDPVTLGMAMQAIARFGDLSNVPEVAKFLDDYRPASEQQYAGGTLVQAFVSDAAAAAIILLNDRSLDEFALNAAAEHPKYGFIVQEIGFPTEDPKPRKDAIEKLKKELLSR</sequence>
<feature type="region of interest" description="Disordered" evidence="1">
    <location>
        <begin position="60"/>
        <end position="84"/>
    </location>
</feature>
<dbReference type="RefSeq" id="WP_008677562.1">
    <property type="nucleotide sequence ID" value="NZ_ANOH01000154.1"/>
</dbReference>
<comment type="caution">
    <text evidence="2">The sequence shown here is derived from an EMBL/GenBank/DDBJ whole genome shotgun (WGS) entry which is preliminary data.</text>
</comment>
<dbReference type="EMBL" id="ANOH01000154">
    <property type="protein sequence ID" value="EMI56347.1"/>
    <property type="molecule type" value="Genomic_DNA"/>
</dbReference>
<dbReference type="AlphaFoldDB" id="M5U4G4"/>
<evidence type="ECO:0000313" key="3">
    <source>
        <dbReference type="Proteomes" id="UP000011885"/>
    </source>
</evidence>